<reference evidence="1" key="1">
    <citation type="submission" date="2022-07" db="EMBL/GenBank/DDBJ databases">
        <title>Draft genome sequence of Zalerion maritima ATCC 34329, a (micro)plastics degrading marine fungus.</title>
        <authorList>
            <person name="Paco A."/>
            <person name="Goncalves M.F.M."/>
            <person name="Rocha-Santos T.A.P."/>
            <person name="Alves A."/>
        </authorList>
    </citation>
    <scope>NUCLEOTIDE SEQUENCE</scope>
    <source>
        <strain evidence="1">ATCC 34329</strain>
    </source>
</reference>
<dbReference type="Proteomes" id="UP001201980">
    <property type="component" value="Unassembled WGS sequence"/>
</dbReference>
<comment type="caution">
    <text evidence="1">The sequence shown here is derived from an EMBL/GenBank/DDBJ whole genome shotgun (WGS) entry which is preliminary data.</text>
</comment>
<dbReference type="AlphaFoldDB" id="A0AAD5WW89"/>
<evidence type="ECO:0000313" key="1">
    <source>
        <dbReference type="EMBL" id="KAJ2904393.1"/>
    </source>
</evidence>
<evidence type="ECO:0000313" key="2">
    <source>
        <dbReference type="Proteomes" id="UP001201980"/>
    </source>
</evidence>
<keyword evidence="2" id="KW-1185">Reference proteome</keyword>
<sequence length="140" mass="15715">MAHDFRKRDMAHWWIDGSLHSCSRHVHQYFAVGLGVGDLRDGLGAAVSHPPTGTAAQLCTSQSLPASPFKSTYVAKPTERGMSRQRGLPNHEDAVFRSWAWKVERPRNAFLGAFGGEEEEEDDDDDDDDGHYLHYLLVHI</sequence>
<name>A0AAD5WW89_9PEZI</name>
<organism evidence="1 2">
    <name type="scientific">Zalerion maritima</name>
    <dbReference type="NCBI Taxonomy" id="339359"/>
    <lineage>
        <taxon>Eukaryota</taxon>
        <taxon>Fungi</taxon>
        <taxon>Dikarya</taxon>
        <taxon>Ascomycota</taxon>
        <taxon>Pezizomycotina</taxon>
        <taxon>Sordariomycetes</taxon>
        <taxon>Lulworthiomycetidae</taxon>
        <taxon>Lulworthiales</taxon>
        <taxon>Lulworthiaceae</taxon>
        <taxon>Zalerion</taxon>
    </lineage>
</organism>
<protein>
    <submittedName>
        <fullName evidence="1">Uncharacterized protein</fullName>
    </submittedName>
</protein>
<proteinExistence type="predicted"/>
<accession>A0AAD5WW89</accession>
<dbReference type="EMBL" id="JAKWBI020000055">
    <property type="protein sequence ID" value="KAJ2904393.1"/>
    <property type="molecule type" value="Genomic_DNA"/>
</dbReference>
<gene>
    <name evidence="1" type="ORF">MKZ38_008178</name>
</gene>